<name>A0A150SA44_SORCE</name>
<protein>
    <submittedName>
        <fullName evidence="1">Uncharacterized protein</fullName>
    </submittedName>
</protein>
<organism evidence="1 2">
    <name type="scientific">Sorangium cellulosum</name>
    <name type="common">Polyangium cellulosum</name>
    <dbReference type="NCBI Taxonomy" id="56"/>
    <lineage>
        <taxon>Bacteria</taxon>
        <taxon>Pseudomonadati</taxon>
        <taxon>Myxococcota</taxon>
        <taxon>Polyangia</taxon>
        <taxon>Polyangiales</taxon>
        <taxon>Polyangiaceae</taxon>
        <taxon>Sorangium</taxon>
    </lineage>
</organism>
<accession>A0A150SA44</accession>
<dbReference type="AlphaFoldDB" id="A0A150SA44"/>
<gene>
    <name evidence="1" type="ORF">BE17_28205</name>
</gene>
<evidence type="ECO:0000313" key="2">
    <source>
        <dbReference type="Proteomes" id="UP000075635"/>
    </source>
</evidence>
<dbReference type="Proteomes" id="UP000075635">
    <property type="component" value="Unassembled WGS sequence"/>
</dbReference>
<sequence length="115" mass="11969">MLAAGAPSRALQLQRSYDSFLFALQCRDDAMDGAEDAAVHGVSVPDALGYAPGGLFRAAPRVGRAAASLAAEGGFHRLAAWLTAWTQAVDARWLPGIPAQDEMAGMILATAWNAG</sequence>
<reference evidence="1 2" key="1">
    <citation type="submission" date="2014-02" db="EMBL/GenBank/DDBJ databases">
        <title>The small core and large imbalanced accessory genome model reveals a collaborative survival strategy of Sorangium cellulosum strains in nature.</title>
        <authorList>
            <person name="Han K."/>
            <person name="Peng R."/>
            <person name="Blom J."/>
            <person name="Li Y.-Z."/>
        </authorList>
    </citation>
    <scope>NUCLEOTIDE SEQUENCE [LARGE SCALE GENOMIC DNA]</scope>
    <source>
        <strain evidence="1 2">So0011-07</strain>
    </source>
</reference>
<dbReference type="EMBL" id="JEMB01001243">
    <property type="protein sequence ID" value="KYF89325.1"/>
    <property type="molecule type" value="Genomic_DNA"/>
</dbReference>
<proteinExistence type="predicted"/>
<comment type="caution">
    <text evidence="1">The sequence shown here is derived from an EMBL/GenBank/DDBJ whole genome shotgun (WGS) entry which is preliminary data.</text>
</comment>
<evidence type="ECO:0000313" key="1">
    <source>
        <dbReference type="EMBL" id="KYF89325.1"/>
    </source>
</evidence>